<gene>
    <name evidence="1" type="ORF">WISP_26083</name>
</gene>
<dbReference type="PANTHER" id="PTHR47027">
    <property type="entry name" value="REVERSE TRANSCRIPTASE DOMAIN-CONTAINING PROTEIN"/>
    <property type="match status" value="1"/>
</dbReference>
<name>A0ABQ9DLQ1_9PASS</name>
<proteinExistence type="predicted"/>
<keyword evidence="2" id="KW-1185">Reference proteome</keyword>
<protein>
    <submittedName>
        <fullName evidence="1">Uncharacterized protein</fullName>
    </submittedName>
</protein>
<dbReference type="EMBL" id="WHWB01032596">
    <property type="protein sequence ID" value="KAJ7424939.1"/>
    <property type="molecule type" value="Genomic_DNA"/>
</dbReference>
<comment type="caution">
    <text evidence="1">The sequence shown here is derived from an EMBL/GenBank/DDBJ whole genome shotgun (WGS) entry which is preliminary data.</text>
</comment>
<organism evidence="1 2">
    <name type="scientific">Willisornis vidua</name>
    <name type="common">Xingu scale-backed antbird</name>
    <dbReference type="NCBI Taxonomy" id="1566151"/>
    <lineage>
        <taxon>Eukaryota</taxon>
        <taxon>Metazoa</taxon>
        <taxon>Chordata</taxon>
        <taxon>Craniata</taxon>
        <taxon>Vertebrata</taxon>
        <taxon>Euteleostomi</taxon>
        <taxon>Archelosauria</taxon>
        <taxon>Archosauria</taxon>
        <taxon>Dinosauria</taxon>
        <taxon>Saurischia</taxon>
        <taxon>Theropoda</taxon>
        <taxon>Coelurosauria</taxon>
        <taxon>Aves</taxon>
        <taxon>Neognathae</taxon>
        <taxon>Neoaves</taxon>
        <taxon>Telluraves</taxon>
        <taxon>Australaves</taxon>
        <taxon>Passeriformes</taxon>
        <taxon>Thamnophilidae</taxon>
        <taxon>Willisornis</taxon>
    </lineage>
</organism>
<reference evidence="1" key="1">
    <citation type="submission" date="2019-10" db="EMBL/GenBank/DDBJ databases">
        <authorList>
            <person name="Soares A.E.R."/>
            <person name="Aleixo A."/>
            <person name="Schneider P."/>
            <person name="Miyaki C.Y."/>
            <person name="Schneider M.P."/>
            <person name="Mello C."/>
            <person name="Vasconcelos A.T.R."/>
        </authorList>
    </citation>
    <scope>NUCLEOTIDE SEQUENCE</scope>
    <source>
        <tissue evidence="1">Muscle</tissue>
    </source>
</reference>
<evidence type="ECO:0000313" key="2">
    <source>
        <dbReference type="Proteomes" id="UP001145742"/>
    </source>
</evidence>
<dbReference type="Proteomes" id="UP001145742">
    <property type="component" value="Unassembled WGS sequence"/>
</dbReference>
<accession>A0ABQ9DLQ1</accession>
<dbReference type="PANTHER" id="PTHR47027:SF20">
    <property type="entry name" value="REVERSE TRANSCRIPTASE-LIKE PROTEIN WITH RNA-DIRECTED DNA POLYMERASE DOMAIN"/>
    <property type="match status" value="1"/>
</dbReference>
<evidence type="ECO:0000313" key="1">
    <source>
        <dbReference type="EMBL" id="KAJ7424939.1"/>
    </source>
</evidence>
<sequence>MMVMKIDKEIDNRLAKAYRAFRKLHKRVWLNKHLKKNTKICVYRAIVLSPLLYGSESWVIYHHHLQLLKRCHQHCLPSILNIHWSDYVTNVSILEQARVTSIEAMLMRMLGRAHLQDGGSSPSEDCALWQIRHRLPQERSPEEVIQGLPETTPQPWLY</sequence>